<dbReference type="SMART" id="SM00233">
    <property type="entry name" value="PH"/>
    <property type="match status" value="1"/>
</dbReference>
<dbReference type="Proteomes" id="UP000095283">
    <property type="component" value="Unplaced"/>
</dbReference>
<dbReference type="PANTHER" id="PTHR45858:SF5">
    <property type="entry name" value="MOESIN_EZRIN_RADIXIN HOMOLOG 1"/>
    <property type="match status" value="1"/>
</dbReference>
<dbReference type="WBParaSite" id="Hba_16625">
    <property type="protein sequence ID" value="Hba_16625"/>
    <property type="gene ID" value="Hba_16625"/>
</dbReference>
<keyword evidence="2" id="KW-1185">Reference proteome</keyword>
<feature type="domain" description="PH" evidence="1">
    <location>
        <begin position="152"/>
        <end position="249"/>
    </location>
</feature>
<dbReference type="Gene3D" id="2.30.29.30">
    <property type="entry name" value="Pleckstrin-homology domain (PH domain)/Phosphotyrosine-binding domain (PTB)"/>
    <property type="match status" value="2"/>
</dbReference>
<dbReference type="InterPro" id="IPR051835">
    <property type="entry name" value="RAC1-GEF"/>
</dbReference>
<sequence>METPLGHGEAPILPCLPDFKRVTIDSSLSALICPRCNLLVVILSATDGDSYNLISHRDDIITMHSGDKSIVIATPAKDNWMEDISTAVKQAAKCRFEIPPLNLEKKEENDMDGINGSKTVEQESSRSKLSPLQVCWHRRTTIGIKDVHRIVSNTQSGYLLRKLRNSRGWQKLWVVLANHTLFFFKSHEDDVPLASLPLIDYSIAIPNIEDQVYHENCFKLHYASHQYFFRTNNQYSFQRWLEAIRKAAISHNLDVLTALSLRI</sequence>
<dbReference type="PANTHER" id="PTHR45858">
    <property type="entry name" value="FERM DOMAIN CONTAINING PROTEIN"/>
    <property type="match status" value="1"/>
</dbReference>
<dbReference type="GO" id="GO:0005085">
    <property type="term" value="F:guanyl-nucleotide exchange factor activity"/>
    <property type="evidence" value="ECO:0007669"/>
    <property type="project" value="TreeGrafter"/>
</dbReference>
<dbReference type="CDD" id="cd13235">
    <property type="entry name" value="PH2_FARP1-like"/>
    <property type="match status" value="1"/>
</dbReference>
<evidence type="ECO:0000259" key="1">
    <source>
        <dbReference type="PROSITE" id="PS50003"/>
    </source>
</evidence>
<dbReference type="InterPro" id="IPR001849">
    <property type="entry name" value="PH_domain"/>
</dbReference>
<dbReference type="InterPro" id="IPR011993">
    <property type="entry name" value="PH-like_dom_sf"/>
</dbReference>
<dbReference type="SUPFAM" id="SSF50729">
    <property type="entry name" value="PH domain-like"/>
    <property type="match status" value="1"/>
</dbReference>
<accession>A0A1I7XFW8</accession>
<protein>
    <submittedName>
        <fullName evidence="3">PH domain-containing protein</fullName>
    </submittedName>
</protein>
<proteinExistence type="predicted"/>
<evidence type="ECO:0000313" key="3">
    <source>
        <dbReference type="WBParaSite" id="Hba_16625"/>
    </source>
</evidence>
<organism evidence="2 3">
    <name type="scientific">Heterorhabditis bacteriophora</name>
    <name type="common">Entomopathogenic nematode worm</name>
    <dbReference type="NCBI Taxonomy" id="37862"/>
    <lineage>
        <taxon>Eukaryota</taxon>
        <taxon>Metazoa</taxon>
        <taxon>Ecdysozoa</taxon>
        <taxon>Nematoda</taxon>
        <taxon>Chromadorea</taxon>
        <taxon>Rhabditida</taxon>
        <taxon>Rhabditina</taxon>
        <taxon>Rhabditomorpha</taxon>
        <taxon>Strongyloidea</taxon>
        <taxon>Heterorhabditidae</taxon>
        <taxon>Heterorhabditis</taxon>
    </lineage>
</organism>
<dbReference type="PROSITE" id="PS50003">
    <property type="entry name" value="PH_DOMAIN"/>
    <property type="match status" value="1"/>
</dbReference>
<evidence type="ECO:0000313" key="2">
    <source>
        <dbReference type="Proteomes" id="UP000095283"/>
    </source>
</evidence>
<dbReference type="Pfam" id="PF00169">
    <property type="entry name" value="PH"/>
    <property type="match status" value="1"/>
</dbReference>
<reference evidence="3" key="1">
    <citation type="submission" date="2016-11" db="UniProtKB">
        <authorList>
            <consortium name="WormBaseParasite"/>
        </authorList>
    </citation>
    <scope>IDENTIFICATION</scope>
</reference>
<dbReference type="AlphaFoldDB" id="A0A1I7XFW8"/>
<name>A0A1I7XFW8_HETBA</name>
<dbReference type="FunFam" id="2.30.29.30:FF:000046">
    <property type="entry name" value="FERM, RhoGEF and pleckstrin domain-containing protein 1"/>
    <property type="match status" value="1"/>
</dbReference>